<dbReference type="Proteomes" id="UP001172743">
    <property type="component" value="Unassembled WGS sequence"/>
</dbReference>
<keyword evidence="1" id="KW-1133">Transmembrane helix</keyword>
<organism evidence="2 3">
    <name type="scientific">Ureibacillus aquaedulcis</name>
    <dbReference type="NCBI Taxonomy" id="3058421"/>
    <lineage>
        <taxon>Bacteria</taxon>
        <taxon>Bacillati</taxon>
        <taxon>Bacillota</taxon>
        <taxon>Bacilli</taxon>
        <taxon>Bacillales</taxon>
        <taxon>Caryophanaceae</taxon>
        <taxon>Ureibacillus</taxon>
    </lineage>
</organism>
<evidence type="ECO:0000313" key="2">
    <source>
        <dbReference type="EMBL" id="MDN4493010.1"/>
    </source>
</evidence>
<reference evidence="2" key="1">
    <citation type="submission" date="2023-07" db="EMBL/GenBank/DDBJ databases">
        <title>Ureibacillus sp. isolated from freshwater well.</title>
        <authorList>
            <person name="Kirdat K."/>
            <person name="Bhatt A."/>
            <person name="Teware R."/>
            <person name="Bhavsar Y."/>
            <person name="Yadav A."/>
        </authorList>
    </citation>
    <scope>NUCLEOTIDE SEQUENCE</scope>
    <source>
        <strain evidence="2">BA0131</strain>
    </source>
</reference>
<comment type="caution">
    <text evidence="2">The sequence shown here is derived from an EMBL/GenBank/DDBJ whole genome shotgun (WGS) entry which is preliminary data.</text>
</comment>
<keyword evidence="1" id="KW-0472">Membrane</keyword>
<accession>A0ABT8GNL3</accession>
<gene>
    <name evidence="2" type="ORF">QYB95_05605</name>
</gene>
<evidence type="ECO:0000256" key="1">
    <source>
        <dbReference type="SAM" id="Phobius"/>
    </source>
</evidence>
<protein>
    <submittedName>
        <fullName evidence="2">Uncharacterized protein</fullName>
    </submittedName>
</protein>
<feature type="transmembrane region" description="Helical" evidence="1">
    <location>
        <begin position="119"/>
        <end position="144"/>
    </location>
</feature>
<evidence type="ECO:0000313" key="3">
    <source>
        <dbReference type="Proteomes" id="UP001172743"/>
    </source>
</evidence>
<feature type="transmembrane region" description="Helical" evidence="1">
    <location>
        <begin position="92"/>
        <end position="113"/>
    </location>
</feature>
<dbReference type="RefSeq" id="WP_301137270.1">
    <property type="nucleotide sequence ID" value="NZ_JAUHTQ010000003.1"/>
</dbReference>
<feature type="transmembrane region" description="Helical" evidence="1">
    <location>
        <begin position="67"/>
        <end position="85"/>
    </location>
</feature>
<proteinExistence type="predicted"/>
<sequence length="160" mass="18155">MSKEGRIEKVFWSVALPGFGQILNGQFIKGVFFVGLEVLINVQANLNKVIIYSFQGNMKAAIENTNYAWLMFYPCLYMFAIWDAYRYAEGEVSPYIFLPFVFSAYFGTIGVTYSSRLELFGVLLGPVFLPILFLISGICIGFFIKIIVKYVKKALTVSCR</sequence>
<keyword evidence="1" id="KW-0812">Transmembrane</keyword>
<keyword evidence="3" id="KW-1185">Reference proteome</keyword>
<dbReference type="EMBL" id="JAUHTQ010000003">
    <property type="protein sequence ID" value="MDN4493010.1"/>
    <property type="molecule type" value="Genomic_DNA"/>
</dbReference>
<name>A0ABT8GNL3_9BACL</name>